<gene>
    <name evidence="2" type="ORF">NSCI0253_LOCUS25069</name>
</gene>
<dbReference type="AlphaFoldDB" id="A0A7S1ADZ0"/>
<dbReference type="SUPFAM" id="SSF54928">
    <property type="entry name" value="RNA-binding domain, RBD"/>
    <property type="match status" value="1"/>
</dbReference>
<sequence length="173" mass="19400">MRDVMLENTCISVAGLLDEEYERQLPDAVDLQGAAVILQVTPKEVMPSDAPTTLIVHNLPKCYGREDVIRELDTLGFEGCFDFVHVPVGKHVWANLGYAFVNFIDDVIAERCQRVLATHRYQRGHGPRRAARASVALVQGLEKNMAHHEQTRASSLRKERQPVVVANLSQMLL</sequence>
<name>A0A7S1ADZ0_NOCSC</name>
<dbReference type="Pfam" id="PF04059">
    <property type="entry name" value="RRM_2"/>
    <property type="match status" value="1"/>
</dbReference>
<accession>A0A7S1ADZ0</accession>
<evidence type="ECO:0000259" key="1">
    <source>
        <dbReference type="Pfam" id="PF04059"/>
    </source>
</evidence>
<dbReference type="InterPro" id="IPR007201">
    <property type="entry name" value="Mei2-like_Rrm_C"/>
</dbReference>
<organism evidence="2">
    <name type="scientific">Noctiluca scintillans</name>
    <name type="common">Sea sparkle</name>
    <name type="synonym">Red tide dinoflagellate</name>
    <dbReference type="NCBI Taxonomy" id="2966"/>
    <lineage>
        <taxon>Eukaryota</taxon>
        <taxon>Sar</taxon>
        <taxon>Alveolata</taxon>
        <taxon>Dinophyceae</taxon>
        <taxon>Noctilucales</taxon>
        <taxon>Noctilucaceae</taxon>
        <taxon>Noctiluca</taxon>
    </lineage>
</organism>
<protein>
    <recommendedName>
        <fullName evidence="1">Mei2-like C-terminal RNA recognition motif domain-containing protein</fullName>
    </recommendedName>
</protein>
<proteinExistence type="predicted"/>
<reference evidence="2" key="1">
    <citation type="submission" date="2021-01" db="EMBL/GenBank/DDBJ databases">
        <authorList>
            <person name="Corre E."/>
            <person name="Pelletier E."/>
            <person name="Niang G."/>
            <person name="Scheremetjew M."/>
            <person name="Finn R."/>
            <person name="Kale V."/>
            <person name="Holt S."/>
            <person name="Cochrane G."/>
            <person name="Meng A."/>
            <person name="Brown T."/>
            <person name="Cohen L."/>
        </authorList>
    </citation>
    <scope>NUCLEOTIDE SEQUENCE</scope>
</reference>
<dbReference type="GO" id="GO:0003676">
    <property type="term" value="F:nucleic acid binding"/>
    <property type="evidence" value="ECO:0007669"/>
    <property type="project" value="InterPro"/>
</dbReference>
<evidence type="ECO:0000313" key="2">
    <source>
        <dbReference type="EMBL" id="CAD8850719.1"/>
    </source>
</evidence>
<feature type="domain" description="Mei2-like C-terminal RNA recognition motif" evidence="1">
    <location>
        <begin position="52"/>
        <end position="145"/>
    </location>
</feature>
<dbReference type="EMBL" id="HBFQ01035521">
    <property type="protein sequence ID" value="CAD8850719.1"/>
    <property type="molecule type" value="Transcribed_RNA"/>
</dbReference>
<dbReference type="InterPro" id="IPR035979">
    <property type="entry name" value="RBD_domain_sf"/>
</dbReference>